<feature type="binding site" evidence="7">
    <location>
        <position position="571"/>
    </location>
    <ligand>
        <name>Na(+)</name>
        <dbReference type="ChEBI" id="CHEBI:29101"/>
        <label>1</label>
    </ligand>
</feature>
<keyword evidence="5 10" id="KW-1133">Transmembrane helix</keyword>
<name>A0A914HGA3_GLORO</name>
<dbReference type="GO" id="GO:0046872">
    <property type="term" value="F:metal ion binding"/>
    <property type="evidence" value="ECO:0007669"/>
    <property type="project" value="UniProtKB-KW"/>
</dbReference>
<dbReference type="GO" id="GO:0098793">
    <property type="term" value="C:presynapse"/>
    <property type="evidence" value="ECO:0007669"/>
    <property type="project" value="GOC"/>
</dbReference>
<feature type="transmembrane region" description="Helical" evidence="10">
    <location>
        <begin position="667"/>
        <end position="692"/>
    </location>
</feature>
<feature type="binding site" evidence="7">
    <location>
        <position position="312"/>
    </location>
    <ligand>
        <name>Na(+)</name>
        <dbReference type="ChEBI" id="CHEBI:29101"/>
        <label>1</label>
    </ligand>
</feature>
<protein>
    <submittedName>
        <fullName evidence="12">Transporter</fullName>
    </submittedName>
</protein>
<feature type="region of interest" description="Disordered" evidence="9">
    <location>
        <begin position="873"/>
        <end position="904"/>
    </location>
</feature>
<dbReference type="Pfam" id="PF00209">
    <property type="entry name" value="SNF"/>
    <property type="match status" value="1"/>
</dbReference>
<evidence type="ECO:0000256" key="1">
    <source>
        <dbReference type="ARBA" id="ARBA00004141"/>
    </source>
</evidence>
<dbReference type="PANTHER" id="PTHR11616:SF279">
    <property type="entry name" value="SODIUM-DEPENDENT SEROTONIN TRANSPORTER"/>
    <property type="match status" value="1"/>
</dbReference>
<accession>A0A914HGA3</accession>
<feature type="binding site" evidence="7">
    <location>
        <position position="539"/>
    </location>
    <ligand>
        <name>Na(+)</name>
        <dbReference type="ChEBI" id="CHEBI:29101"/>
        <label>1</label>
    </ligand>
</feature>
<evidence type="ECO:0000256" key="7">
    <source>
        <dbReference type="PIRSR" id="PIRSR600175-1"/>
    </source>
</evidence>
<dbReference type="InterPro" id="IPR000175">
    <property type="entry name" value="Na/ntran_symport"/>
</dbReference>
<evidence type="ECO:0000256" key="3">
    <source>
        <dbReference type="ARBA" id="ARBA00022692"/>
    </source>
</evidence>
<feature type="compositionally biased region" description="Basic residues" evidence="9">
    <location>
        <begin position="48"/>
        <end position="57"/>
    </location>
</feature>
<dbReference type="GO" id="GO:0005886">
    <property type="term" value="C:plasma membrane"/>
    <property type="evidence" value="ECO:0007669"/>
    <property type="project" value="TreeGrafter"/>
</dbReference>
<sequence length="944" mass="104176">MLRWSAVHRRSSYWEPDQLQQRYAGTATVLTTTGSVEEDRNENDSPQHHQRHQHHQQLGHPRTMTMHGGGGGGGGSATMPPTSIASATFGARQRRRSYWIATAQARLRRSAHSSGGGSEEREVRAVQRPYMQQRHSRKYSSPGLMLDNNNNSSSSMALDNTTLGRGSFGTALSTSGPLLAIDDDENTTTEEEKSGTGIGNDAFAHGTELLPMVPKSLRKTSFCDEAIQKDIEQQQHHNHRALTPMTPNYQQLNGRASLLGVPANNESLDGGSVRRFSLQAAAALIRRRRSSFAREKWASKLEFLLAVIGYAVDLGNIWRFPSVCYKHGGGAFLIPYLVMLLVGGLPMFYMELVLGQFHRSGCLSIWKKICPMFKGIGYGICFICTFISCFYNTVIAHAVYFFIYSVRWEVPWQRCDNAWNTKQCRESFNATREDADGWGEELRTPSQEFYLFEVLESQKSTGLNDLGGIKFSMAFCPRSTGKIVWVTATAPYIVLAVLLVRGLTLPGASKGIYYYLMPNFDKLLEPTVWTAAATQIFFSLGPGFGVLLALSSYNDFNNNCYRDAVVTSLINCFTSFFSGFVIFSTLGYMSELTNRPVSEVVGEGEASLIFVVYPQAIATMNHAPIWSLIFFLMLITLGIDSTFSGIEAFITGFCDEYPRLLARRREIFVACVIGVHYIGSLPATTYGGSYVIPFLDEYGVSLSVLFIVMCEMIAVCWFYGIRRFSEDIRLMLGFYPGLYWRCCWTLCPLFIGIIFVLALYSTSFAPMQIPNYTYPGWSVLLGWVFRMLSCLSVPGYALYLFIITPGTTMQRIKFMLTAQQRPSMSSAGTFSIGGGAGGCTGALSANPNNNSSSLMVVMDGGNTDEGAVTGTTTTTTITTMPSHHFGTPRDLANSNDNIAEGEAGTDPQALANVQVNRLSIGTITASNNSRSRQSSFTSSSIAHL</sequence>
<dbReference type="GO" id="GO:0006865">
    <property type="term" value="P:amino acid transport"/>
    <property type="evidence" value="ECO:0007669"/>
    <property type="project" value="TreeGrafter"/>
</dbReference>
<keyword evidence="7" id="KW-0915">Sodium</keyword>
<evidence type="ECO:0000256" key="9">
    <source>
        <dbReference type="SAM" id="MobiDB-lite"/>
    </source>
</evidence>
<feature type="transmembrane region" description="Helical" evidence="10">
    <location>
        <begin position="528"/>
        <end position="553"/>
    </location>
</feature>
<feature type="transmembrane region" description="Helical" evidence="10">
    <location>
        <begin position="780"/>
        <end position="803"/>
    </location>
</feature>
<evidence type="ECO:0000256" key="8">
    <source>
        <dbReference type="PIRSR" id="PIRSR600175-2"/>
    </source>
</evidence>
<feature type="transmembrane region" description="Helical" evidence="10">
    <location>
        <begin position="492"/>
        <end position="516"/>
    </location>
</feature>
<evidence type="ECO:0000256" key="5">
    <source>
        <dbReference type="ARBA" id="ARBA00022989"/>
    </source>
</evidence>
<dbReference type="GO" id="GO:0051378">
    <property type="term" value="F:serotonin binding"/>
    <property type="evidence" value="ECO:0007669"/>
    <property type="project" value="TreeGrafter"/>
</dbReference>
<dbReference type="SUPFAM" id="SSF161070">
    <property type="entry name" value="SNF-like"/>
    <property type="match status" value="1"/>
</dbReference>
<keyword evidence="4" id="KW-0769">Symport</keyword>
<dbReference type="WBParaSite" id="Gr19_v10_g16892.t1">
    <property type="protein sequence ID" value="Gr19_v10_g16892.t1"/>
    <property type="gene ID" value="Gr19_v10_g16892"/>
</dbReference>
<proteinExistence type="predicted"/>
<feature type="binding site" evidence="7">
    <location>
        <position position="641"/>
    </location>
    <ligand>
        <name>Na(+)</name>
        <dbReference type="ChEBI" id="CHEBI:29101"/>
        <label>1</label>
    </ligand>
</feature>
<dbReference type="GO" id="GO:0043005">
    <property type="term" value="C:neuron projection"/>
    <property type="evidence" value="ECO:0007669"/>
    <property type="project" value="TreeGrafter"/>
</dbReference>
<evidence type="ECO:0000256" key="10">
    <source>
        <dbReference type="SAM" id="Phobius"/>
    </source>
</evidence>
<evidence type="ECO:0000313" key="11">
    <source>
        <dbReference type="Proteomes" id="UP000887572"/>
    </source>
</evidence>
<keyword evidence="6 10" id="KW-0472">Membrane</keyword>
<keyword evidence="2" id="KW-0813">Transport</keyword>
<dbReference type="GO" id="GO:0005335">
    <property type="term" value="F:serotonin:sodium:chloride symporter activity"/>
    <property type="evidence" value="ECO:0007669"/>
    <property type="project" value="TreeGrafter"/>
</dbReference>
<feature type="transmembrane region" description="Helical" evidence="10">
    <location>
        <begin position="375"/>
        <end position="403"/>
    </location>
</feature>
<dbReference type="Proteomes" id="UP000887572">
    <property type="component" value="Unplaced"/>
</dbReference>
<feature type="binding site" evidence="7">
    <location>
        <position position="637"/>
    </location>
    <ligand>
        <name>Na(+)</name>
        <dbReference type="ChEBI" id="CHEBI:29101"/>
        <label>1</label>
    </ligand>
</feature>
<feature type="binding site" evidence="7">
    <location>
        <position position="309"/>
    </location>
    <ligand>
        <name>Na(+)</name>
        <dbReference type="ChEBI" id="CHEBI:29101"/>
        <label>1</label>
    </ligand>
</feature>
<feature type="binding site" evidence="7">
    <location>
        <position position="311"/>
    </location>
    <ligand>
        <name>Na(+)</name>
        <dbReference type="ChEBI" id="CHEBI:29101"/>
        <label>1</label>
    </ligand>
</feature>
<feature type="transmembrane region" description="Helical" evidence="10">
    <location>
        <begin position="698"/>
        <end position="718"/>
    </location>
</feature>
<feature type="binding site" evidence="7">
    <location>
        <position position="640"/>
    </location>
    <ligand>
        <name>Na(+)</name>
        <dbReference type="ChEBI" id="CHEBI:29101"/>
        <label>1</label>
    </ligand>
</feature>
<evidence type="ECO:0000256" key="2">
    <source>
        <dbReference type="ARBA" id="ARBA00022448"/>
    </source>
</evidence>
<dbReference type="AlphaFoldDB" id="A0A914HGA3"/>
<keyword evidence="8" id="KW-1015">Disulfide bond</keyword>
<keyword evidence="3 10" id="KW-0812">Transmembrane</keyword>
<evidence type="ECO:0000313" key="12">
    <source>
        <dbReference type="WBParaSite" id="Gr19_v10_g16892.t1"/>
    </source>
</evidence>
<feature type="transmembrane region" description="Helical" evidence="10">
    <location>
        <begin position="565"/>
        <end position="588"/>
    </location>
</feature>
<dbReference type="PANTHER" id="PTHR11616">
    <property type="entry name" value="SODIUM/CHLORIDE DEPENDENT TRANSPORTER"/>
    <property type="match status" value="1"/>
</dbReference>
<evidence type="ECO:0000256" key="6">
    <source>
        <dbReference type="ARBA" id="ARBA00023136"/>
    </source>
</evidence>
<dbReference type="InterPro" id="IPR037272">
    <property type="entry name" value="SNS_sf"/>
</dbReference>
<feature type="region of interest" description="Disordered" evidence="9">
    <location>
        <begin position="179"/>
        <end position="202"/>
    </location>
</feature>
<reference evidence="12" key="1">
    <citation type="submission" date="2022-11" db="UniProtKB">
        <authorList>
            <consortium name="WormBaseParasite"/>
        </authorList>
    </citation>
    <scope>IDENTIFICATION</scope>
</reference>
<keyword evidence="11" id="KW-1185">Reference proteome</keyword>
<evidence type="ECO:0000256" key="4">
    <source>
        <dbReference type="ARBA" id="ARBA00022847"/>
    </source>
</evidence>
<feature type="disulfide bond" evidence="8">
    <location>
        <begin position="415"/>
        <end position="424"/>
    </location>
</feature>
<feature type="transmembrane region" description="Helical" evidence="10">
    <location>
        <begin position="624"/>
        <end position="646"/>
    </location>
</feature>
<feature type="region of interest" description="Disordered" evidence="9">
    <location>
        <begin position="35"/>
        <end position="77"/>
    </location>
</feature>
<feature type="transmembrane region" description="Helical" evidence="10">
    <location>
        <begin position="330"/>
        <end position="354"/>
    </location>
</feature>
<organism evidence="11 12">
    <name type="scientific">Globodera rostochiensis</name>
    <name type="common">Golden nematode worm</name>
    <name type="synonym">Heterodera rostochiensis</name>
    <dbReference type="NCBI Taxonomy" id="31243"/>
    <lineage>
        <taxon>Eukaryota</taxon>
        <taxon>Metazoa</taxon>
        <taxon>Ecdysozoa</taxon>
        <taxon>Nematoda</taxon>
        <taxon>Chromadorea</taxon>
        <taxon>Rhabditida</taxon>
        <taxon>Tylenchina</taxon>
        <taxon>Tylenchomorpha</taxon>
        <taxon>Tylenchoidea</taxon>
        <taxon>Heteroderidae</taxon>
        <taxon>Heteroderinae</taxon>
        <taxon>Globodera</taxon>
    </lineage>
</organism>
<feature type="compositionally biased region" description="Gly residues" evidence="9">
    <location>
        <begin position="67"/>
        <end position="76"/>
    </location>
</feature>
<dbReference type="PROSITE" id="PS50267">
    <property type="entry name" value="NA_NEUROTRAN_SYMP_3"/>
    <property type="match status" value="1"/>
</dbReference>
<comment type="subcellular location">
    <subcellularLocation>
        <location evidence="1">Membrane</location>
        <topology evidence="1">Multi-pass membrane protein</topology>
    </subcellularLocation>
</comment>
<feature type="transmembrane region" description="Helical" evidence="10">
    <location>
        <begin position="738"/>
        <end position="760"/>
    </location>
</feature>
<dbReference type="PRINTS" id="PR00176">
    <property type="entry name" value="NANEUSMPORT"/>
</dbReference>
<keyword evidence="7" id="KW-0479">Metal-binding</keyword>
<feature type="binding site" evidence="7">
    <location>
        <position position="316"/>
    </location>
    <ligand>
        <name>Na(+)</name>
        <dbReference type="ChEBI" id="CHEBI:29101"/>
        <label>1</label>
    </ligand>
</feature>